<evidence type="ECO:0000256" key="19">
    <source>
        <dbReference type="SAM" id="MobiDB-lite"/>
    </source>
</evidence>
<dbReference type="GO" id="GO:0006513">
    <property type="term" value="P:protein monoubiquitination"/>
    <property type="evidence" value="ECO:0007669"/>
    <property type="project" value="InterPro"/>
</dbReference>
<dbReference type="GO" id="GO:0061630">
    <property type="term" value="F:ubiquitin protein ligase activity"/>
    <property type="evidence" value="ECO:0007669"/>
    <property type="project" value="UniProtKB-EC"/>
</dbReference>
<evidence type="ECO:0000256" key="14">
    <source>
        <dbReference type="ARBA" id="ARBA00023242"/>
    </source>
</evidence>
<feature type="domain" description="UBZ4-type" evidence="22">
    <location>
        <begin position="190"/>
        <end position="217"/>
    </location>
</feature>
<dbReference type="FunFam" id="3.30.160.60:FF:000331">
    <property type="entry name" value="E3 ubiquitin-protein ligase RAD18"/>
    <property type="match status" value="1"/>
</dbReference>
<dbReference type="Pfam" id="PF13923">
    <property type="entry name" value="zf-C3HC4_2"/>
    <property type="match status" value="1"/>
</dbReference>
<keyword evidence="6" id="KW-0808">Transferase</keyword>
<dbReference type="InterPro" id="IPR013083">
    <property type="entry name" value="Znf_RING/FYVE/PHD"/>
</dbReference>
<feature type="domain" description="RING-type" evidence="20">
    <location>
        <begin position="26"/>
        <end position="64"/>
    </location>
</feature>
<dbReference type="GO" id="GO:0006301">
    <property type="term" value="P:DNA damage tolerance"/>
    <property type="evidence" value="ECO:0007669"/>
    <property type="project" value="InterPro"/>
</dbReference>
<dbReference type="InterPro" id="IPR001841">
    <property type="entry name" value="Znf_RING"/>
</dbReference>
<keyword evidence="7" id="KW-0479">Metal-binding</keyword>
<dbReference type="PROSITE" id="PS50800">
    <property type="entry name" value="SAP"/>
    <property type="match status" value="1"/>
</dbReference>
<evidence type="ECO:0000256" key="11">
    <source>
        <dbReference type="ARBA" id="ARBA00022833"/>
    </source>
</evidence>
<evidence type="ECO:0000256" key="16">
    <source>
        <dbReference type="ARBA" id="ARBA00082369"/>
    </source>
</evidence>
<dbReference type="InterPro" id="IPR003034">
    <property type="entry name" value="SAP_dom"/>
</dbReference>
<dbReference type="PANTHER" id="PTHR14134">
    <property type="entry name" value="E3 UBIQUITIN-PROTEIN LIGASE RAD18"/>
    <property type="match status" value="1"/>
</dbReference>
<evidence type="ECO:0000256" key="5">
    <source>
        <dbReference type="ARBA" id="ARBA00012483"/>
    </source>
</evidence>
<evidence type="ECO:0000256" key="15">
    <source>
        <dbReference type="ARBA" id="ARBA00031783"/>
    </source>
</evidence>
<dbReference type="Gene3D" id="3.30.160.60">
    <property type="entry name" value="Classic Zinc Finger"/>
    <property type="match status" value="1"/>
</dbReference>
<evidence type="ECO:0000313" key="23">
    <source>
        <dbReference type="Ensembl" id="ENSGALP00010028010.1"/>
    </source>
</evidence>
<dbReference type="GO" id="GO:0005634">
    <property type="term" value="C:nucleus"/>
    <property type="evidence" value="ECO:0007669"/>
    <property type="project" value="UniProtKB-SubCell"/>
</dbReference>
<dbReference type="SMART" id="SM00513">
    <property type="entry name" value="SAP"/>
    <property type="match status" value="1"/>
</dbReference>
<accession>A0A8V0ZBH4</accession>
<dbReference type="InterPro" id="IPR006642">
    <property type="entry name" value="Rad18_UBZ4"/>
</dbReference>
<dbReference type="SUPFAM" id="SSF57850">
    <property type="entry name" value="RING/U-box"/>
    <property type="match status" value="1"/>
</dbReference>
<feature type="domain" description="SAP" evidence="21">
    <location>
        <begin position="237"/>
        <end position="271"/>
    </location>
</feature>
<feature type="compositionally biased region" description="Basic and acidic residues" evidence="19">
    <location>
        <begin position="159"/>
        <end position="171"/>
    </location>
</feature>
<dbReference type="Pfam" id="PF02037">
    <property type="entry name" value="SAP"/>
    <property type="match status" value="1"/>
</dbReference>
<dbReference type="CDD" id="cd16529">
    <property type="entry name" value="RING-HC_RAD18"/>
    <property type="match status" value="1"/>
</dbReference>
<feature type="region of interest" description="Disordered" evidence="19">
    <location>
        <begin position="350"/>
        <end position="434"/>
    </location>
</feature>
<proteinExistence type="inferred from homology"/>
<feature type="compositionally biased region" description="Basic and acidic residues" evidence="19">
    <location>
        <begin position="350"/>
        <end position="367"/>
    </location>
</feature>
<evidence type="ECO:0000256" key="10">
    <source>
        <dbReference type="ARBA" id="ARBA00022786"/>
    </source>
</evidence>
<keyword evidence="11" id="KW-0862">Zinc</keyword>
<keyword evidence="24" id="KW-1185">Reference proteome</keyword>
<evidence type="ECO:0000256" key="13">
    <source>
        <dbReference type="ARBA" id="ARBA00023204"/>
    </source>
</evidence>
<keyword evidence="12" id="KW-0238">DNA-binding</keyword>
<dbReference type="PROSITE" id="PS00518">
    <property type="entry name" value="ZF_RING_1"/>
    <property type="match status" value="1"/>
</dbReference>
<comment type="pathway">
    <text evidence="3">Protein modification; protein ubiquitination.</text>
</comment>
<dbReference type="GO" id="GO:0003697">
    <property type="term" value="F:single-stranded DNA binding"/>
    <property type="evidence" value="ECO:0007669"/>
    <property type="project" value="InterPro"/>
</dbReference>
<keyword evidence="14" id="KW-0539">Nucleus</keyword>
<evidence type="ECO:0000256" key="18">
    <source>
        <dbReference type="PROSITE-ProRule" id="PRU01256"/>
    </source>
</evidence>
<dbReference type="GO" id="GO:0008270">
    <property type="term" value="F:zinc ion binding"/>
    <property type="evidence" value="ECO:0007669"/>
    <property type="project" value="UniProtKB-KW"/>
</dbReference>
<reference evidence="23" key="1">
    <citation type="submission" date="2020-11" db="EMBL/GenBank/DDBJ databases">
        <title>Gallus gallus (Chicken) genome, bGalGal1, GRCg7b, maternal haplotype autosomes + Z &amp; W.</title>
        <authorList>
            <person name="Warren W."/>
            <person name="Formenti G."/>
            <person name="Fedrigo O."/>
            <person name="Haase B."/>
            <person name="Mountcastle J."/>
            <person name="Balacco J."/>
            <person name="Tracey A."/>
            <person name="Schneider V."/>
            <person name="Okimoto R."/>
            <person name="Cheng H."/>
            <person name="Hawken R."/>
            <person name="Howe K."/>
            <person name="Jarvis E.D."/>
        </authorList>
    </citation>
    <scope>NUCLEOTIDE SEQUENCE [LARGE SCALE GENOMIC DNA]</scope>
    <source>
        <strain evidence="23">Broiler</strain>
    </source>
</reference>
<dbReference type="OrthoDB" id="9049620at2759"/>
<evidence type="ECO:0000256" key="2">
    <source>
        <dbReference type="ARBA" id="ARBA00004123"/>
    </source>
</evidence>
<keyword evidence="8 18" id="KW-0227">DNA damage</keyword>
<dbReference type="Proteomes" id="UP000000539">
    <property type="component" value="Chromosome 12"/>
</dbReference>
<comment type="similarity">
    <text evidence="4">Belongs to the RAD18 family.</text>
</comment>
<feature type="compositionally biased region" description="Low complexity" evidence="19">
    <location>
        <begin position="416"/>
        <end position="433"/>
    </location>
</feature>
<dbReference type="PANTHER" id="PTHR14134:SF2">
    <property type="entry name" value="E3 UBIQUITIN-PROTEIN LIGASE RAD18"/>
    <property type="match status" value="1"/>
</dbReference>
<evidence type="ECO:0000259" key="22">
    <source>
        <dbReference type="PROSITE" id="PS51908"/>
    </source>
</evidence>
<dbReference type="FunFam" id="3.30.40.10:FF:000172">
    <property type="entry name" value="E3 ubiquitin-protein ligase RAD18"/>
    <property type="match status" value="1"/>
</dbReference>
<keyword evidence="9 17" id="KW-0863">Zinc-finger</keyword>
<comment type="catalytic activity">
    <reaction evidence="1">
        <text>S-ubiquitinyl-[E2 ubiquitin-conjugating enzyme]-L-cysteine + [acceptor protein]-L-lysine = [E2 ubiquitin-conjugating enzyme]-L-cysteine + N(6)-ubiquitinyl-[acceptor protein]-L-lysine.</text>
        <dbReference type="EC" id="2.3.2.27"/>
    </reaction>
</comment>
<name>A0A8V0ZBH4_CHICK</name>
<protein>
    <recommendedName>
        <fullName evidence="5">RING-type E3 ubiquitin transferase</fullName>
        <ecNumber evidence="5">2.3.2.27</ecNumber>
    </recommendedName>
    <alternativeName>
        <fullName evidence="15 16">RING-type E3 ubiquitin transferase RAD18</fullName>
    </alternativeName>
</protein>
<evidence type="ECO:0000256" key="17">
    <source>
        <dbReference type="PROSITE-ProRule" id="PRU00175"/>
    </source>
</evidence>
<gene>
    <name evidence="23" type="primary">RAD18</name>
</gene>
<dbReference type="InterPro" id="IPR039577">
    <property type="entry name" value="Rad18"/>
</dbReference>
<evidence type="ECO:0000256" key="9">
    <source>
        <dbReference type="ARBA" id="ARBA00022771"/>
    </source>
</evidence>
<dbReference type="EC" id="2.3.2.27" evidence="5"/>
<dbReference type="GeneTree" id="ENSGT00390000011230"/>
<dbReference type="PROSITE" id="PS50089">
    <property type="entry name" value="ZF_RING_2"/>
    <property type="match status" value="1"/>
</dbReference>
<dbReference type="SMART" id="SM00184">
    <property type="entry name" value="RING"/>
    <property type="match status" value="1"/>
</dbReference>
<evidence type="ECO:0000256" key="6">
    <source>
        <dbReference type="ARBA" id="ARBA00022679"/>
    </source>
</evidence>
<feature type="region of interest" description="Disordered" evidence="19">
    <location>
        <begin position="146"/>
        <end position="181"/>
    </location>
</feature>
<dbReference type="AlphaFoldDB" id="A0A8V0ZBH4"/>
<evidence type="ECO:0000256" key="4">
    <source>
        <dbReference type="ARBA" id="ARBA00009506"/>
    </source>
</evidence>
<dbReference type="InterPro" id="IPR017907">
    <property type="entry name" value="Znf_RING_CS"/>
</dbReference>
<evidence type="ECO:0000256" key="7">
    <source>
        <dbReference type="ARBA" id="ARBA00022723"/>
    </source>
</evidence>
<dbReference type="GO" id="GO:0006281">
    <property type="term" value="P:DNA repair"/>
    <property type="evidence" value="ECO:0007669"/>
    <property type="project" value="UniProtKB-KW"/>
</dbReference>
<dbReference type="Ensembl" id="ENSGALT00010047258.1">
    <property type="protein sequence ID" value="ENSGALP00010028010.1"/>
    <property type="gene ID" value="ENSGALG00010019584.1"/>
</dbReference>
<sequence length="483" mass="53219">MALALPEPPWPASLTPLKAVDDLLRCGICFDYFSIAVIIPQCSHNYCSLCIRKFLSYKTQCPTCCVAVSESDLKNNRTLDELVKSFSSARQQLVQLVLDTPLISSPLAFVKEEVPVIDSFLKKENVCTLTKTDGLAGTDWKVCKTEEHHSSSSSSPEAGSKDNKAGSRECSEGTNSGEKPSTSVVKVVNKVDCPVCGVAIPEEYINKHLDSCLSREEKKDCLRSSAHKRKPMPKVVYNLLSDRDLKKKLKEHGLSSHGSRQQLIKRHQEFVHVYNAQCDSLNPKSVAEIVKELAKNEKIRVQLELNKSGENSLTFTKDQTEEEIDEIHTSYRNKHRSEFQFLVDQVKNRWEKSGKRETESTQKKKEGTAIGLPAGTGEGPEEHRSAAVLGEAQVLKPGTPDGKRSDPCSSEEGQGSVSLAFSDSSGSSSSSSSDILRDLEAEICSVSSDSNCLLDLKASKRKVCQSELPGGDRLLPRSKRKKS</sequence>
<reference evidence="23" key="2">
    <citation type="submission" date="2025-08" db="UniProtKB">
        <authorList>
            <consortium name="Ensembl"/>
        </authorList>
    </citation>
    <scope>IDENTIFICATION</scope>
    <source>
        <strain evidence="23">broiler</strain>
    </source>
</reference>
<organism evidence="23 24">
    <name type="scientific">Gallus gallus</name>
    <name type="common">Chicken</name>
    <dbReference type="NCBI Taxonomy" id="9031"/>
    <lineage>
        <taxon>Eukaryota</taxon>
        <taxon>Metazoa</taxon>
        <taxon>Chordata</taxon>
        <taxon>Craniata</taxon>
        <taxon>Vertebrata</taxon>
        <taxon>Euteleostomi</taxon>
        <taxon>Archelosauria</taxon>
        <taxon>Archosauria</taxon>
        <taxon>Dinosauria</taxon>
        <taxon>Saurischia</taxon>
        <taxon>Theropoda</taxon>
        <taxon>Coelurosauria</taxon>
        <taxon>Aves</taxon>
        <taxon>Neognathae</taxon>
        <taxon>Galloanserae</taxon>
        <taxon>Galliformes</taxon>
        <taxon>Phasianidae</taxon>
        <taxon>Phasianinae</taxon>
        <taxon>Gallus</taxon>
    </lineage>
</organism>
<dbReference type="Gene3D" id="3.30.40.10">
    <property type="entry name" value="Zinc/RING finger domain, C3HC4 (zinc finger)"/>
    <property type="match status" value="1"/>
</dbReference>
<evidence type="ECO:0000259" key="20">
    <source>
        <dbReference type="PROSITE" id="PS50089"/>
    </source>
</evidence>
<keyword evidence="10" id="KW-0833">Ubl conjugation pathway</keyword>
<evidence type="ECO:0000256" key="12">
    <source>
        <dbReference type="ARBA" id="ARBA00023125"/>
    </source>
</evidence>
<evidence type="ECO:0000256" key="1">
    <source>
        <dbReference type="ARBA" id="ARBA00000900"/>
    </source>
</evidence>
<evidence type="ECO:0000313" key="24">
    <source>
        <dbReference type="Proteomes" id="UP000000539"/>
    </source>
</evidence>
<reference evidence="23" key="3">
    <citation type="submission" date="2025-09" db="UniProtKB">
        <authorList>
            <consortium name="Ensembl"/>
        </authorList>
    </citation>
    <scope>IDENTIFICATION</scope>
    <source>
        <strain evidence="23">broiler</strain>
    </source>
</reference>
<feature type="compositionally biased region" description="Polar residues" evidence="19">
    <location>
        <begin position="172"/>
        <end position="181"/>
    </location>
</feature>
<evidence type="ECO:0000259" key="21">
    <source>
        <dbReference type="PROSITE" id="PS50800"/>
    </source>
</evidence>
<evidence type="ECO:0000256" key="8">
    <source>
        <dbReference type="ARBA" id="ARBA00022763"/>
    </source>
</evidence>
<dbReference type="PROSITE" id="PS51908">
    <property type="entry name" value="ZF_UBZ4"/>
    <property type="match status" value="1"/>
</dbReference>
<keyword evidence="13 18" id="KW-0234">DNA repair</keyword>
<comment type="subcellular location">
    <subcellularLocation>
        <location evidence="2">Nucleus</location>
    </subcellularLocation>
</comment>
<dbReference type="SMART" id="SM00734">
    <property type="entry name" value="ZnF_Rad18"/>
    <property type="match status" value="1"/>
</dbReference>
<evidence type="ECO:0000256" key="3">
    <source>
        <dbReference type="ARBA" id="ARBA00004906"/>
    </source>
</evidence>